<dbReference type="PROSITE" id="PS00678">
    <property type="entry name" value="WD_REPEATS_1"/>
    <property type="match status" value="2"/>
</dbReference>
<dbReference type="InterPro" id="IPR037190">
    <property type="entry name" value="LIS1_N"/>
</dbReference>
<evidence type="ECO:0000256" key="1">
    <source>
        <dbReference type="ARBA" id="ARBA00022448"/>
    </source>
</evidence>
<organism evidence="15 16">
    <name type="scientific">Skeletonema marinoi</name>
    <dbReference type="NCBI Taxonomy" id="267567"/>
    <lineage>
        <taxon>Eukaryota</taxon>
        <taxon>Sar</taxon>
        <taxon>Stramenopiles</taxon>
        <taxon>Ochrophyta</taxon>
        <taxon>Bacillariophyta</taxon>
        <taxon>Coscinodiscophyceae</taxon>
        <taxon>Thalassiosirophycidae</taxon>
        <taxon>Thalassiosirales</taxon>
        <taxon>Skeletonemataceae</taxon>
        <taxon>Skeletonema</taxon>
        <taxon>Skeletonema marinoi-dohrnii complex</taxon>
    </lineage>
</organism>
<feature type="repeat" description="WD" evidence="12">
    <location>
        <begin position="982"/>
        <end position="1016"/>
    </location>
</feature>
<dbReference type="GO" id="GO:0005813">
    <property type="term" value="C:centrosome"/>
    <property type="evidence" value="ECO:0007669"/>
    <property type="project" value="UniProtKB-SubCell"/>
</dbReference>
<dbReference type="GO" id="GO:0005875">
    <property type="term" value="C:microtubule associated complex"/>
    <property type="evidence" value="ECO:0007669"/>
    <property type="project" value="UniProtKB-UniRule"/>
</dbReference>
<accession>A0AAD9DD42</accession>
<dbReference type="GO" id="GO:0070840">
    <property type="term" value="F:dynein complex binding"/>
    <property type="evidence" value="ECO:0007669"/>
    <property type="project" value="UniProtKB-UniRule"/>
</dbReference>
<comment type="function">
    <text evidence="11">Positively regulates the activity of the minus-end directed microtubule motor protein dynein. May enhance dynein-mediated microtubule sliding by targeting dynein to the microtubule plus end. Required for several dynein- and microtubule-dependent processes.</text>
</comment>
<sequence>MSEDQDIGDGHGHDEASHRDEESHQEPNVDIINKRINEELALSAIHRKHVESHWRQVLRKEKFQELHNDIDSLQQYHQQNIQQKKDVLKSIQNETATLQQLYHGAMVANINHMEGMIAIHDEQVVLLEKSFRERLASMQAEFHADVENITRQYDKEEEVVQQCINAHTEKELRRNELLQLEQQRELDEIEAQHKENDTSIKHHLDSAVKHFQEEFEQTHEEYSQKNHVTRKVYEELKLKDDEVKKKIRQTTRSADRIQSKVQRIQLLAEKEKAQRKDRHRALLERKVRALETFQLVKDEMTKFRNNQQEKLVALSRRANERKESLQKQCSVAERVKKIADRCRQLETSREQFATILRELSSSQHEGAAEQDGSGAHQEASKLVADQKKAASKSVAIASSEPNQQRVLLWDTTHRFWDKYNVAQVDVLMIQKRITELKRKEVDLQNKLTTCRNGVTVNDAVLKERNPLLVINGKMNALVPDKTRKRLTDKDRTAEVNPQPLNPKILNDDVKEPPTQTMVLTERQRSDLHAGIYEYLLSRGSDYAVAAEAFAAASGVATEDTKDDDKNNNNENGDDKKKTRRSTGGGGPILEKKWTAVPRLQRRVLELERQVATNARLHAHRTGGAADGDRSTNNNMMPGRERRMLPRPPAMHTLQSHSAVVTSVTLHPVYTMAASASEDGKIILWDHESGEYLRTLRGHTNVVTSVDFSPGQGKFLASSSTDLSIKIWDVKEFTCVRTLRGHDHTISCVKFVPPPIGALFLEKQQQKTNTNEATGGGIDPSEAGSKFIVTASRDATVKFWDLETGFCDHTISDHSDWVRCIAVRGAKSMIGASKGKEQEEQASSSSLALVATSGNDRTIYVYDANEKRTKVCELRGHDHVVEALSFLCSSLLPQKGSAAPSKSSSAASTNSTWDYLASGSRDRTVRLWTVANGGSCLMTFRAHENWVRGVLVHPSGNHIISCGDDRSIRVYDIKSNRCMRTMEDAHPHFVTSLSMHPTLPIMVSGGVDHTVKCWQLD</sequence>
<feature type="repeat" description="WD" evidence="12">
    <location>
        <begin position="939"/>
        <end position="980"/>
    </location>
</feature>
<keyword evidence="7 11" id="KW-0498">Mitosis</keyword>
<comment type="subcellular location">
    <subcellularLocation>
        <location evidence="11">Cytoplasm</location>
        <location evidence="11">Cytoskeleton</location>
    </subcellularLocation>
    <subcellularLocation>
        <location evidence="11">Cytoplasm</location>
        <location evidence="11">Cytoskeleton</location>
        <location evidence="11">Microtubule organizing center</location>
        <location evidence="11">Centrosome</location>
    </subcellularLocation>
    <text evidence="11">Localizes to the plus end of microtubules and to the centrosome.</text>
</comment>
<reference evidence="15" key="1">
    <citation type="submission" date="2023-06" db="EMBL/GenBank/DDBJ databases">
        <title>Survivors Of The Sea: Transcriptome response of Skeletonema marinoi to long-term dormancy.</title>
        <authorList>
            <person name="Pinder M.I.M."/>
            <person name="Kourtchenko O."/>
            <person name="Robertson E.K."/>
            <person name="Larsson T."/>
            <person name="Maumus F."/>
            <person name="Osuna-Cruz C.M."/>
            <person name="Vancaester E."/>
            <person name="Stenow R."/>
            <person name="Vandepoele K."/>
            <person name="Ploug H."/>
            <person name="Bruchert V."/>
            <person name="Godhe A."/>
            <person name="Topel M."/>
        </authorList>
    </citation>
    <scope>NUCLEOTIDE SEQUENCE</scope>
    <source>
        <strain evidence="15">R05AC</strain>
    </source>
</reference>
<evidence type="ECO:0000256" key="7">
    <source>
        <dbReference type="ARBA" id="ARBA00022776"/>
    </source>
</evidence>
<dbReference type="Pfam" id="PF00400">
    <property type="entry name" value="WD40"/>
    <property type="match status" value="6"/>
</dbReference>
<feature type="compositionally biased region" description="Basic and acidic residues" evidence="13">
    <location>
        <begin position="558"/>
        <end position="576"/>
    </location>
</feature>
<evidence type="ECO:0000313" key="15">
    <source>
        <dbReference type="EMBL" id="KAK1741345.1"/>
    </source>
</evidence>
<dbReference type="AlphaFoldDB" id="A0AAD9DD42"/>
<evidence type="ECO:0000256" key="4">
    <source>
        <dbReference type="ARBA" id="ARBA00022618"/>
    </source>
</evidence>
<protein>
    <recommendedName>
        <fullName evidence="11">Lissencephaly-1 homolog</fullName>
    </recommendedName>
</protein>
<dbReference type="PRINTS" id="PR00320">
    <property type="entry name" value="GPROTEINBRPT"/>
</dbReference>
<dbReference type="InterPro" id="IPR039505">
    <property type="entry name" value="DRC1/2_N"/>
</dbReference>
<keyword evidence="3 12" id="KW-0853">WD repeat</keyword>
<evidence type="ECO:0000256" key="11">
    <source>
        <dbReference type="HAMAP-Rule" id="MF_03141"/>
    </source>
</evidence>
<comment type="caution">
    <text evidence="15">The sequence shown here is derived from an EMBL/GenBank/DDBJ whole genome shotgun (WGS) entry which is preliminary data.</text>
</comment>
<dbReference type="HAMAP" id="MF_03141">
    <property type="entry name" value="lis1"/>
    <property type="match status" value="1"/>
</dbReference>
<evidence type="ECO:0000256" key="12">
    <source>
        <dbReference type="PROSITE-ProRule" id="PRU00221"/>
    </source>
</evidence>
<keyword evidence="9 11" id="KW-0206">Cytoskeleton</keyword>
<dbReference type="Pfam" id="PF14772">
    <property type="entry name" value="NYD-SP28"/>
    <property type="match status" value="1"/>
</dbReference>
<feature type="region of interest" description="Disordered" evidence="13">
    <location>
        <begin position="1"/>
        <end position="29"/>
    </location>
</feature>
<gene>
    <name evidence="15" type="ORF">QTG54_007823</name>
</gene>
<dbReference type="InterPro" id="IPR001680">
    <property type="entry name" value="WD40_rpt"/>
</dbReference>
<evidence type="ECO:0000256" key="9">
    <source>
        <dbReference type="ARBA" id="ARBA00023212"/>
    </source>
</evidence>
<feature type="coiled-coil region" evidence="11">
    <location>
        <begin position="308"/>
        <end position="335"/>
    </location>
</feature>
<evidence type="ECO:0000256" key="5">
    <source>
        <dbReference type="ARBA" id="ARBA00022701"/>
    </source>
</evidence>
<dbReference type="Gene3D" id="1.20.960.30">
    <property type="match status" value="1"/>
</dbReference>
<feature type="repeat" description="WD" evidence="12">
    <location>
        <begin position="653"/>
        <end position="694"/>
    </location>
</feature>
<dbReference type="GO" id="GO:0051012">
    <property type="term" value="P:microtubule sliding"/>
    <property type="evidence" value="ECO:0007669"/>
    <property type="project" value="UniProtKB-UniRule"/>
</dbReference>
<dbReference type="GO" id="GO:0005737">
    <property type="term" value="C:cytoplasm"/>
    <property type="evidence" value="ECO:0007669"/>
    <property type="project" value="UniProtKB-UniRule"/>
</dbReference>
<feature type="repeat" description="WD" evidence="12">
    <location>
        <begin position="695"/>
        <end position="737"/>
    </location>
</feature>
<evidence type="ECO:0000256" key="2">
    <source>
        <dbReference type="ARBA" id="ARBA00022490"/>
    </source>
</evidence>
<dbReference type="Proteomes" id="UP001224775">
    <property type="component" value="Unassembled WGS sequence"/>
</dbReference>
<dbReference type="GO" id="GO:0005874">
    <property type="term" value="C:microtubule"/>
    <property type="evidence" value="ECO:0007669"/>
    <property type="project" value="UniProtKB-KW"/>
</dbReference>
<feature type="region of interest" description="Disordered" evidence="13">
    <location>
        <begin position="490"/>
        <end position="510"/>
    </location>
</feature>
<dbReference type="GO" id="GO:0000132">
    <property type="term" value="P:establishment of mitotic spindle orientation"/>
    <property type="evidence" value="ECO:0007669"/>
    <property type="project" value="UniProtKB-UniRule"/>
</dbReference>
<dbReference type="Gene3D" id="2.130.10.10">
    <property type="entry name" value="YVTN repeat-like/Quinoprotein amine dehydrogenase"/>
    <property type="match status" value="1"/>
</dbReference>
<dbReference type="InterPro" id="IPR017252">
    <property type="entry name" value="Dynein_regulator_LIS1"/>
</dbReference>
<feature type="repeat" description="WD" evidence="12">
    <location>
        <begin position="784"/>
        <end position="809"/>
    </location>
</feature>
<dbReference type="PROSITE" id="PS50082">
    <property type="entry name" value="WD_REPEATS_2"/>
    <property type="match status" value="6"/>
</dbReference>
<feature type="repeat" description="WD" evidence="12">
    <location>
        <begin position="914"/>
        <end position="932"/>
    </location>
</feature>
<dbReference type="SUPFAM" id="SSF109925">
    <property type="entry name" value="Lissencephaly-1 protein (Lis-1, PAF-AH alpha) N-terminal domain"/>
    <property type="match status" value="1"/>
</dbReference>
<feature type="compositionally biased region" description="Basic and acidic residues" evidence="13">
    <location>
        <begin position="8"/>
        <end position="29"/>
    </location>
</feature>
<dbReference type="SUPFAM" id="SSF50978">
    <property type="entry name" value="WD40 repeat-like"/>
    <property type="match status" value="1"/>
</dbReference>
<keyword evidence="10 11" id="KW-0131">Cell cycle</keyword>
<proteinExistence type="inferred from homology"/>
<evidence type="ECO:0000259" key="14">
    <source>
        <dbReference type="Pfam" id="PF14772"/>
    </source>
</evidence>
<keyword evidence="4 11" id="KW-0132">Cell division</keyword>
<keyword evidence="5 11" id="KW-0493">Microtubule</keyword>
<dbReference type="InterPro" id="IPR020472">
    <property type="entry name" value="WD40_PAC1"/>
</dbReference>
<dbReference type="PANTHER" id="PTHR19848">
    <property type="entry name" value="WD40 REPEAT PROTEIN"/>
    <property type="match status" value="1"/>
</dbReference>
<evidence type="ECO:0000256" key="3">
    <source>
        <dbReference type="ARBA" id="ARBA00022574"/>
    </source>
</evidence>
<keyword evidence="2 11" id="KW-0963">Cytoplasm</keyword>
<dbReference type="PROSITE" id="PS50294">
    <property type="entry name" value="WD_REPEATS_REGION"/>
    <property type="match status" value="4"/>
</dbReference>
<feature type="coiled-coil region" evidence="11">
    <location>
        <begin position="146"/>
        <end position="197"/>
    </location>
</feature>
<feature type="region of interest" description="Disordered" evidence="13">
    <location>
        <begin position="615"/>
        <end position="635"/>
    </location>
</feature>
<feature type="domain" description="Dynein regulatory complex protein 1/2 N-terminal" evidence="14">
    <location>
        <begin position="25"/>
        <end position="102"/>
    </location>
</feature>
<evidence type="ECO:0000256" key="13">
    <source>
        <dbReference type="SAM" id="MobiDB-lite"/>
    </source>
</evidence>
<evidence type="ECO:0000256" key="10">
    <source>
        <dbReference type="ARBA" id="ARBA00023306"/>
    </source>
</evidence>
<keyword evidence="16" id="KW-1185">Reference proteome</keyword>
<evidence type="ECO:0000256" key="8">
    <source>
        <dbReference type="ARBA" id="ARBA00023054"/>
    </source>
</evidence>
<dbReference type="EMBL" id="JATAAI010000013">
    <property type="protein sequence ID" value="KAK1741345.1"/>
    <property type="molecule type" value="Genomic_DNA"/>
</dbReference>
<dbReference type="InterPro" id="IPR015943">
    <property type="entry name" value="WD40/YVTN_repeat-like_dom_sf"/>
</dbReference>
<dbReference type="CDD" id="cd00200">
    <property type="entry name" value="WD40"/>
    <property type="match status" value="1"/>
</dbReference>
<dbReference type="GO" id="GO:0051301">
    <property type="term" value="P:cell division"/>
    <property type="evidence" value="ECO:0007669"/>
    <property type="project" value="UniProtKB-KW"/>
</dbReference>
<dbReference type="InterPro" id="IPR036322">
    <property type="entry name" value="WD40_repeat_dom_sf"/>
</dbReference>
<evidence type="ECO:0000256" key="6">
    <source>
        <dbReference type="ARBA" id="ARBA00022737"/>
    </source>
</evidence>
<keyword evidence="8 11" id="KW-0175">Coiled coil</keyword>
<keyword evidence="6" id="KW-0677">Repeat</keyword>
<dbReference type="SMART" id="SM00320">
    <property type="entry name" value="WD40"/>
    <property type="match status" value="7"/>
</dbReference>
<feature type="region of interest" description="Disordered" evidence="13">
    <location>
        <begin position="554"/>
        <end position="594"/>
    </location>
</feature>
<comment type="similarity">
    <text evidence="11">Belongs to the WD repeat LIS1/nudF family.</text>
</comment>
<name>A0AAD9DD42_9STRA</name>
<dbReference type="PANTHER" id="PTHR19848:SF8">
    <property type="entry name" value="F-BOX AND WD REPEAT DOMAIN CONTAINING 7"/>
    <property type="match status" value="1"/>
</dbReference>
<evidence type="ECO:0000313" key="16">
    <source>
        <dbReference type="Proteomes" id="UP001224775"/>
    </source>
</evidence>
<keyword evidence="1 11" id="KW-0813">Transport</keyword>
<dbReference type="InterPro" id="IPR019775">
    <property type="entry name" value="WD40_repeat_CS"/>
</dbReference>
<feature type="region of interest" description="Disordered" evidence="13">
    <location>
        <begin position="363"/>
        <end position="384"/>
    </location>
</feature>